<evidence type="ECO:0000259" key="5">
    <source>
        <dbReference type="SMART" id="SM00062"/>
    </source>
</evidence>
<dbReference type="EMBL" id="FQXH01000006">
    <property type="protein sequence ID" value="SHH01105.1"/>
    <property type="molecule type" value="Genomic_DNA"/>
</dbReference>
<reference evidence="8" key="1">
    <citation type="submission" date="2016-11" db="EMBL/GenBank/DDBJ databases">
        <authorList>
            <person name="Varghese N."/>
            <person name="Submissions S."/>
        </authorList>
    </citation>
    <scope>NUCLEOTIDE SEQUENCE [LARGE SCALE GENOMIC DNA]</scope>
    <source>
        <strain evidence="8">DSM 15285</strain>
    </source>
</reference>
<name>A0A1M5PH59_9FIRM</name>
<dbReference type="PANTHER" id="PTHR35936:SF34">
    <property type="entry name" value="ABC TRANSPORTER EXTRACELLULAR-BINDING PROTEIN YCKB-RELATED"/>
    <property type="match status" value="1"/>
</dbReference>
<comment type="subcellular location">
    <subcellularLocation>
        <location evidence="1">Cell envelope</location>
    </subcellularLocation>
</comment>
<dbReference type="PROSITE" id="PS51257">
    <property type="entry name" value="PROKAR_LIPOPROTEIN"/>
    <property type="match status" value="1"/>
</dbReference>
<dbReference type="Pfam" id="PF00497">
    <property type="entry name" value="SBP_bac_3"/>
    <property type="match status" value="1"/>
</dbReference>
<dbReference type="AlphaFoldDB" id="A0A1M5PH59"/>
<gene>
    <name evidence="7" type="ORF">SAMN02744040_00485</name>
</gene>
<sequence length="263" mass="29859">MRLNLFFLFLVITVMLMGCTSKDKVDNSLEEIKKKGEFVVGLDDSFPPMGFKDENGEIVGFDIDLAKEVAKRMGVNVKFKAVDWDGVLLSLKNKNIDVIWNGLTITEKRKKEIAFSKVYLENRQIIVVNNNSSIKRKEDIIGKIVGVQLGSSSENALNSSEISKELKEIKKYSNNTEALMDLKAGRIDAVILDEIVGRYYMEKKPGVYRILEDDFGKESYGVGIRKEDVKLKDELNKILDEMKKDGTAKNISEKWFGEDIVTR</sequence>
<dbReference type="InterPro" id="IPR001320">
    <property type="entry name" value="Iontro_rcpt_C"/>
</dbReference>
<comment type="similarity">
    <text evidence="2 4">Belongs to the bacterial solute-binding protein 3 family.</text>
</comment>
<keyword evidence="8" id="KW-1185">Reference proteome</keyword>
<dbReference type="OrthoDB" id="9775197at2"/>
<dbReference type="Gene3D" id="3.40.190.10">
    <property type="entry name" value="Periplasmic binding protein-like II"/>
    <property type="match status" value="2"/>
</dbReference>
<dbReference type="STRING" id="1123350.SAMN02744040_00485"/>
<evidence type="ECO:0000256" key="4">
    <source>
        <dbReference type="RuleBase" id="RU003744"/>
    </source>
</evidence>
<dbReference type="RefSeq" id="WP_072723284.1">
    <property type="nucleotide sequence ID" value="NZ_FQXH01000006.1"/>
</dbReference>
<organism evidence="7 8">
    <name type="scientific">Tepidibacter thalassicus DSM 15285</name>
    <dbReference type="NCBI Taxonomy" id="1123350"/>
    <lineage>
        <taxon>Bacteria</taxon>
        <taxon>Bacillati</taxon>
        <taxon>Bacillota</taxon>
        <taxon>Clostridia</taxon>
        <taxon>Peptostreptococcales</taxon>
        <taxon>Peptostreptococcaceae</taxon>
        <taxon>Tepidibacter</taxon>
    </lineage>
</organism>
<dbReference type="CDD" id="cd00996">
    <property type="entry name" value="PBP2_AatB_like"/>
    <property type="match status" value="1"/>
</dbReference>
<feature type="domain" description="Ionotropic glutamate receptor C-terminal" evidence="6">
    <location>
        <begin position="37"/>
        <end position="258"/>
    </location>
</feature>
<dbReference type="PROSITE" id="PS01039">
    <property type="entry name" value="SBP_BACTERIAL_3"/>
    <property type="match status" value="1"/>
</dbReference>
<keyword evidence="3" id="KW-0732">Signal</keyword>
<dbReference type="GO" id="GO:0030313">
    <property type="term" value="C:cell envelope"/>
    <property type="evidence" value="ECO:0007669"/>
    <property type="project" value="UniProtKB-SubCell"/>
</dbReference>
<dbReference type="GO" id="GO:0015276">
    <property type="term" value="F:ligand-gated monoatomic ion channel activity"/>
    <property type="evidence" value="ECO:0007669"/>
    <property type="project" value="InterPro"/>
</dbReference>
<evidence type="ECO:0000256" key="2">
    <source>
        <dbReference type="ARBA" id="ARBA00010333"/>
    </source>
</evidence>
<proteinExistence type="inferred from homology"/>
<dbReference type="InterPro" id="IPR018313">
    <property type="entry name" value="SBP_3_CS"/>
</dbReference>
<dbReference type="SUPFAM" id="SSF53850">
    <property type="entry name" value="Periplasmic binding protein-like II"/>
    <property type="match status" value="1"/>
</dbReference>
<dbReference type="InterPro" id="IPR001638">
    <property type="entry name" value="Solute-binding_3/MltF_N"/>
</dbReference>
<accession>A0A1M5PH59</accession>
<dbReference type="GO" id="GO:0016020">
    <property type="term" value="C:membrane"/>
    <property type="evidence" value="ECO:0007669"/>
    <property type="project" value="InterPro"/>
</dbReference>
<evidence type="ECO:0000313" key="7">
    <source>
        <dbReference type="EMBL" id="SHH01105.1"/>
    </source>
</evidence>
<evidence type="ECO:0000313" key="8">
    <source>
        <dbReference type="Proteomes" id="UP000242520"/>
    </source>
</evidence>
<evidence type="ECO:0000256" key="3">
    <source>
        <dbReference type="ARBA" id="ARBA00022729"/>
    </source>
</evidence>
<dbReference type="SMART" id="SM00079">
    <property type="entry name" value="PBPe"/>
    <property type="match status" value="1"/>
</dbReference>
<dbReference type="Proteomes" id="UP000242520">
    <property type="component" value="Unassembled WGS sequence"/>
</dbReference>
<protein>
    <submittedName>
        <fullName evidence="7">Amino acid ABC transporter substrate-binding protein, PAAT family (TC 3.A.1.3.-)</fullName>
    </submittedName>
</protein>
<evidence type="ECO:0000256" key="1">
    <source>
        <dbReference type="ARBA" id="ARBA00004196"/>
    </source>
</evidence>
<feature type="domain" description="Solute-binding protein family 3/N-terminal" evidence="5">
    <location>
        <begin position="37"/>
        <end position="259"/>
    </location>
</feature>
<dbReference type="SMART" id="SM00062">
    <property type="entry name" value="PBPb"/>
    <property type="match status" value="1"/>
</dbReference>
<dbReference type="PANTHER" id="PTHR35936">
    <property type="entry name" value="MEMBRANE-BOUND LYTIC MUREIN TRANSGLYCOSYLASE F"/>
    <property type="match status" value="1"/>
</dbReference>
<evidence type="ECO:0000259" key="6">
    <source>
        <dbReference type="SMART" id="SM00079"/>
    </source>
</evidence>